<evidence type="ECO:0000313" key="17">
    <source>
        <dbReference type="EMBL" id="ALL29335.1"/>
    </source>
</evidence>
<comment type="PTM">
    <text evidence="15">Highly phosphorylated.</text>
</comment>
<keyword evidence="2 15" id="KW-0597">Phosphoprotein</keyword>
<comment type="subcellular location">
    <subcellularLocation>
        <location evidence="15">Virion</location>
    </subcellularLocation>
    <subcellularLocation>
        <location evidence="15">Host nucleus</location>
    </subcellularLocation>
</comment>
<dbReference type="GO" id="GO:0042025">
    <property type="term" value="C:host cell nucleus"/>
    <property type="evidence" value="ECO:0007669"/>
    <property type="project" value="UniProtKB-SubCell"/>
</dbReference>
<keyword evidence="3 15" id="KW-0167">Capsid protein</keyword>
<organism evidence="16 19">
    <name type="scientific">Bos taurus papillomavirus 14</name>
    <dbReference type="NCBI Taxonomy" id="2758381"/>
    <lineage>
        <taxon>Viruses</taxon>
        <taxon>Monodnaviria</taxon>
        <taxon>Shotokuvirae</taxon>
        <taxon>Cossaviricota</taxon>
        <taxon>Papovaviricetes</taxon>
        <taxon>Zurhausenvirales</taxon>
        <taxon>Papillomaviridae</taxon>
        <taxon>Firstpapillomavirinae</taxon>
        <taxon>Deltapapillomavirus</taxon>
        <taxon>Bovine papillomavirus type 1</taxon>
    </lineage>
</organism>
<keyword evidence="10" id="KW-1039">Host endosome</keyword>
<reference evidence="16" key="1">
    <citation type="submission" date="2014-12" db="EMBL/GenBank/DDBJ databases">
        <authorList>
            <person name="Munday J."/>
            <person name="Dunowska M."/>
            <person name="Laurie R."/>
            <person name="Knight C."/>
            <person name="Thomson N."/>
        </authorList>
    </citation>
    <scope>NUCLEOTIDE SEQUENCE</scope>
    <source>
        <strain evidence="16">CGKnose1</strain>
    </source>
</reference>
<keyword evidence="6" id="KW-1040">Host Golgi apparatus</keyword>
<dbReference type="GO" id="GO:0075732">
    <property type="term" value="P:viral penetration into host nucleus"/>
    <property type="evidence" value="ECO:0007669"/>
    <property type="project" value="UniProtKB-KW"/>
</dbReference>
<dbReference type="InterPro" id="IPR000784">
    <property type="entry name" value="Late_L2"/>
</dbReference>
<keyword evidence="5 15" id="KW-0945">Host-virus interaction</keyword>
<keyword evidence="13 15" id="KW-1015">Disulfide bond</keyword>
<evidence type="ECO:0000256" key="14">
    <source>
        <dbReference type="ARBA" id="ARBA00023296"/>
    </source>
</evidence>
<evidence type="ECO:0000256" key="2">
    <source>
        <dbReference type="ARBA" id="ARBA00022553"/>
    </source>
</evidence>
<dbReference type="GO" id="GO:0019028">
    <property type="term" value="C:viral capsid"/>
    <property type="evidence" value="ECO:0007669"/>
    <property type="project" value="UniProtKB-UniRule"/>
</dbReference>
<reference evidence="17 18" key="3">
    <citation type="submission" date="2015-05" db="EMBL/GenBank/DDBJ databases">
        <title>Sequence analysis of the complete genome of unclassified Bovine papillomavirus in China.</title>
        <authorList>
            <person name="Hu J."/>
            <person name="Zhang W."/>
            <person name="Wang Q."/>
            <person name="Shi C."/>
            <person name="Huang Z."/>
            <person name="Xu J."/>
            <person name="Jiao H."/>
            <person name="Meng Z."/>
            <person name="Li Y."/>
            <person name="Wang N."/>
            <person name="Han J."/>
        </authorList>
    </citation>
    <scope>NUCLEOTIDE SEQUENCE [LARGE SCALE GENOMIC DNA]</scope>
    <source>
        <strain evidence="17">Aks-03</strain>
    </source>
</reference>
<evidence type="ECO:0000313" key="19">
    <source>
        <dbReference type="Proteomes" id="UP000171123"/>
    </source>
</evidence>
<dbReference type="Proteomes" id="UP000158020">
    <property type="component" value="Genome"/>
</dbReference>
<keyword evidence="12 15" id="KW-0238">DNA-binding</keyword>
<evidence type="ECO:0000256" key="15">
    <source>
        <dbReference type="HAMAP-Rule" id="MF_04003"/>
    </source>
</evidence>
<dbReference type="GO" id="GO:0075521">
    <property type="term" value="P:microtubule-dependent intracellular transport of viral material towards nucleus"/>
    <property type="evidence" value="ECO:0007669"/>
    <property type="project" value="UniProtKB-UniRule"/>
</dbReference>
<keyword evidence="7 15" id="KW-0946">Virion</keyword>
<evidence type="ECO:0000256" key="5">
    <source>
        <dbReference type="ARBA" id="ARBA00022581"/>
    </source>
</evidence>
<reference evidence="16 19" key="2">
    <citation type="journal article" date="2015" name="Vet. Microbiol.">
        <title>Genomic characterisation of the feline sarcoid-associated papillomavirus and proposed classification as Bos taurus papillomavirus type 14.</title>
        <authorList>
            <person name="Munday J.S."/>
            <person name="Thomson N."/>
            <person name="Dunowska M."/>
            <person name="Knight C.G."/>
            <person name="Laurie R.E."/>
            <person name="Hills S."/>
        </authorList>
    </citation>
    <scope>NUCLEOTIDE SEQUENCE [LARGE SCALE GENOMIC DNA]</scope>
    <source>
        <strain evidence="16">CGKnose1</strain>
    </source>
</reference>
<feature type="disulfide bond" evidence="15">
    <location>
        <begin position="19"/>
        <end position="25"/>
    </location>
</feature>
<evidence type="ECO:0000256" key="9">
    <source>
        <dbReference type="ARBA" id="ARBA00022952"/>
    </source>
</evidence>
<dbReference type="Proteomes" id="UP000171123">
    <property type="component" value="Segment"/>
</dbReference>
<keyword evidence="4 15" id="KW-1048">Host nucleus</keyword>
<dbReference type="EMBL" id="KR868228">
    <property type="protein sequence ID" value="ALL29335.1"/>
    <property type="molecule type" value="Genomic_DNA"/>
</dbReference>
<sequence>MSARKRVRRANPYDLYRTCKQAGTCPPDVIPKVESSTLADKILQYGSLGVFLGGLGIGTGQARPGLGSYSPLKNVGSEISLSSLGKTPGVRVPAKPPAVAAKPPIAGGGIPAETLEALGAFRPSIVEDGILPEAPAIITPDAIPPDPGLDGLSISTDVSEETLITFLDPEGPEDIAVLELQPTEQSQWQVTNLQHHAATYHAPVQIQTPLGETSGLENIFVGGSGLGDTGGENIELTVFGGPRTSTPRAAEIKPSRGIFNWFSKRYYTQLPTEDPDFLSTQTFENPLYEGDAQILKGPSGRVGVSRIERPNFVTTRSGATAGQQVHVRYSLSSISEDLQVVTQQIDEDTQALALIPLHEEGGPFEEIELDDFGEEQPLLGTADRHGPIGSGIRRAIIPVLDSGVSKPLGVITYGGDSAGSIASDTVSARDIPSLVIDDHVTTPVIIIDGNTIDLYSSNFTLHPSLLKRKRKRKHA</sequence>
<evidence type="ECO:0000256" key="3">
    <source>
        <dbReference type="ARBA" id="ARBA00022561"/>
    </source>
</evidence>
<evidence type="ECO:0000256" key="11">
    <source>
        <dbReference type="ARBA" id="ARBA00023120"/>
    </source>
</evidence>
<keyword evidence="8 15" id="KW-0426">Late protein</keyword>
<dbReference type="HAMAP" id="MF_04003">
    <property type="entry name" value="PPV_L2"/>
    <property type="match status" value="1"/>
</dbReference>
<keyword evidence="9 15" id="KW-1177">Microtubular inwards viral transport</keyword>
<evidence type="ECO:0000256" key="1">
    <source>
        <dbReference type="ARBA" id="ARBA00022524"/>
    </source>
</evidence>
<accession>A0A0E3X5N7</accession>
<dbReference type="GO" id="GO:0003677">
    <property type="term" value="F:DNA binding"/>
    <property type="evidence" value="ECO:0007669"/>
    <property type="project" value="UniProtKB-UniRule"/>
</dbReference>
<evidence type="ECO:0000256" key="8">
    <source>
        <dbReference type="ARBA" id="ARBA00022921"/>
    </source>
</evidence>
<dbReference type="GO" id="GO:0046718">
    <property type="term" value="P:symbiont entry into host cell"/>
    <property type="evidence" value="ECO:0007669"/>
    <property type="project" value="UniProtKB-KW"/>
</dbReference>
<name>A0A0E3X5N7_BPV1</name>
<evidence type="ECO:0000256" key="7">
    <source>
        <dbReference type="ARBA" id="ARBA00022844"/>
    </source>
</evidence>
<evidence type="ECO:0000256" key="13">
    <source>
        <dbReference type="ARBA" id="ARBA00023157"/>
    </source>
</evidence>
<evidence type="ECO:0000313" key="16">
    <source>
        <dbReference type="EMBL" id="AKB94043.1"/>
    </source>
</evidence>
<keyword evidence="14 15" id="KW-1160">Virus entry into host cell</keyword>
<dbReference type="EMBL" id="KP276343">
    <property type="protein sequence ID" value="AKB94043.1"/>
    <property type="molecule type" value="Genomic_DNA"/>
</dbReference>
<dbReference type="GO" id="GO:0043657">
    <property type="term" value="C:host cell"/>
    <property type="evidence" value="ECO:0007669"/>
    <property type="project" value="GOC"/>
</dbReference>
<gene>
    <name evidence="15 17" type="primary">L2</name>
</gene>
<evidence type="ECO:0000256" key="6">
    <source>
        <dbReference type="ARBA" id="ARBA00022812"/>
    </source>
</evidence>
<evidence type="ECO:0000256" key="10">
    <source>
        <dbReference type="ARBA" id="ARBA00023046"/>
    </source>
</evidence>
<dbReference type="Pfam" id="PF00513">
    <property type="entry name" value="Late_protein_L2"/>
    <property type="match status" value="1"/>
</dbReference>
<keyword evidence="11 15" id="KW-1176">Cytoplasmic inwards viral transport</keyword>
<comment type="caution">
    <text evidence="15">Lacks conserved residue(s) required for the propagation of feature annotation.</text>
</comment>
<comment type="function">
    <text evidence="15">Minor protein of the capsid that localizes along the inner surface of the virion, within the central cavities beneath the L1 pentamers. Plays a role in capsid stabilization through interaction with the major capsid protein L1. Once the virion enters the host cell, L2 escorts the genomic DNA into the nucleus by promoting escape from the endosomal compartments and traffic through the host Golgi network. Mechanistically, the C-terminus of L2 possesses a cell-penetrating peptide that protudes from the host endosome, interacts with host cytoplasmic retromer cargo and thereby mediates the capsid delivery to the host trans-Golgi network. Plays a role through its interaction with host dynein in the intracellular microtubule-dependent transport of viral capsid toward the nucleus. Mediates the viral genome import into the nucleus through binding to host importins. Once within the nucleus, L2 localizes viral genomes to host PML bodies in order to activate early gene expression for establishment of infection. Later on, promotes late gene expression by interacting with the viral E2 protein and by inhibiting its transcriptional activation functions. During virion assembly, encapsidates the genome by direct interaction with the viral DNA.</text>
</comment>
<evidence type="ECO:0000256" key="4">
    <source>
        <dbReference type="ARBA" id="ARBA00022562"/>
    </source>
</evidence>
<protein>
    <recommendedName>
        <fullName evidence="15">Minor capsid protein L2</fullName>
    </recommendedName>
</protein>
<dbReference type="GO" id="GO:0005198">
    <property type="term" value="F:structural molecule activity"/>
    <property type="evidence" value="ECO:0007669"/>
    <property type="project" value="UniProtKB-UniRule"/>
</dbReference>
<evidence type="ECO:0000313" key="18">
    <source>
        <dbReference type="Proteomes" id="UP000158020"/>
    </source>
</evidence>
<comment type="similarity">
    <text evidence="15">Belongs to the papillomaviridae L2 protein family.</text>
</comment>
<comment type="subunit">
    <text evidence="15">Interacts with major capsid protein L1. Interacts with E2; this interaction inhibits E2 transcriptional activity but not the DNA replication function E2. Interacts with host HSPA8; this interaction is required for L2 nuclear translocation. Interacts with host importins KPNB2 and KPNB3. Forms a complex with importin alpha2-beta1 heterodimers via interaction with the importin alpha2 adapter. Interacts with host DYNLT1; this interaction is essential for virus intracellular transport during entry. Interacts (via C-terminus) with host retromer subunits VPS35 AND VPS29.</text>
</comment>
<keyword evidence="1 15" id="KW-1163">Viral penetration into host nucleus</keyword>
<proteinExistence type="inferred from homology"/>
<evidence type="ECO:0000256" key="12">
    <source>
        <dbReference type="ARBA" id="ARBA00023125"/>
    </source>
</evidence>